<evidence type="ECO:0000256" key="3">
    <source>
        <dbReference type="ARBA" id="ARBA00012664"/>
    </source>
</evidence>
<reference evidence="8" key="1">
    <citation type="journal article" date="2019" name="bioRxiv">
        <title>Genome diversification in globally distributed novel marine Proteobacteria is linked to environmental adaptation.</title>
        <authorList>
            <person name="Zhou Z."/>
            <person name="Tran P.Q."/>
            <person name="Kieft K."/>
            <person name="Anantharaman K."/>
        </authorList>
    </citation>
    <scope>NUCLEOTIDE SEQUENCE [LARGE SCALE GENOMIC DNA]</scope>
</reference>
<keyword evidence="4" id="KW-0686">Riboflavin biosynthesis</keyword>
<dbReference type="InterPro" id="IPR036467">
    <property type="entry name" value="LS/RS_sf"/>
</dbReference>
<dbReference type="PANTHER" id="PTHR21058">
    <property type="entry name" value="6,7-DIMETHYL-8-RIBITYLLUMAZINE SYNTHASE DMRL SYNTHASE LUMAZINE SYNTHASE"/>
    <property type="match status" value="1"/>
</dbReference>
<dbReference type="GO" id="GO:0009349">
    <property type="term" value="C:riboflavin synthase complex"/>
    <property type="evidence" value="ECO:0007669"/>
    <property type="project" value="InterPro"/>
</dbReference>
<evidence type="ECO:0000313" key="7">
    <source>
        <dbReference type="EMBL" id="HIG63551.1"/>
    </source>
</evidence>
<gene>
    <name evidence="7" type="ORF">EYQ16_03425</name>
</gene>
<dbReference type="Proteomes" id="UP000589516">
    <property type="component" value="Unassembled WGS sequence"/>
</dbReference>
<evidence type="ECO:0000256" key="4">
    <source>
        <dbReference type="ARBA" id="ARBA00022619"/>
    </source>
</evidence>
<keyword evidence="5" id="KW-0808">Transferase</keyword>
<organism evidence="7 8">
    <name type="scientific">Marine Group III euryarchaeote</name>
    <dbReference type="NCBI Taxonomy" id="2173149"/>
    <lineage>
        <taxon>Archaea</taxon>
        <taxon>Methanobacteriati</taxon>
        <taxon>Thermoplasmatota</taxon>
        <taxon>Thermoplasmata</taxon>
        <taxon>Candidatus Thermoprofundales</taxon>
    </lineage>
</organism>
<evidence type="ECO:0000256" key="5">
    <source>
        <dbReference type="ARBA" id="ARBA00022679"/>
    </source>
</evidence>
<evidence type="ECO:0000256" key="1">
    <source>
        <dbReference type="ARBA" id="ARBA00004917"/>
    </source>
</evidence>
<dbReference type="UniPathway" id="UPA00275">
    <property type="reaction ID" value="UER00404"/>
</dbReference>
<dbReference type="GO" id="GO:0000906">
    <property type="term" value="F:6,7-dimethyl-8-ribityllumazine synthase activity"/>
    <property type="evidence" value="ECO:0007669"/>
    <property type="project" value="UniProtKB-EC"/>
</dbReference>
<dbReference type="GO" id="GO:0009231">
    <property type="term" value="P:riboflavin biosynthetic process"/>
    <property type="evidence" value="ECO:0007669"/>
    <property type="project" value="UniProtKB-UniPathway"/>
</dbReference>
<name>A0A7C8DN66_9ARCH</name>
<accession>A0A7C8DN66</accession>
<dbReference type="InterPro" id="IPR034964">
    <property type="entry name" value="LS"/>
</dbReference>
<dbReference type="PANTHER" id="PTHR21058:SF0">
    <property type="entry name" value="6,7-DIMETHYL-8-RIBITYLLUMAZINE SYNTHASE"/>
    <property type="match status" value="1"/>
</dbReference>
<evidence type="ECO:0000256" key="2">
    <source>
        <dbReference type="ARBA" id="ARBA00007424"/>
    </source>
</evidence>
<protein>
    <recommendedName>
        <fullName evidence="3">6,7-dimethyl-8-ribityllumazine synthase</fullName>
        <ecNumber evidence="3">2.5.1.78</ecNumber>
    </recommendedName>
</protein>
<dbReference type="SUPFAM" id="SSF52121">
    <property type="entry name" value="Lumazine synthase"/>
    <property type="match status" value="1"/>
</dbReference>
<dbReference type="Gene3D" id="3.40.50.960">
    <property type="entry name" value="Lumazine/riboflavin synthase"/>
    <property type="match status" value="1"/>
</dbReference>
<dbReference type="Pfam" id="PF00885">
    <property type="entry name" value="DMRL_synthase"/>
    <property type="match status" value="1"/>
</dbReference>
<comment type="caution">
    <text evidence="7">The sequence shown here is derived from an EMBL/GenBank/DDBJ whole genome shotgun (WGS) entry which is preliminary data.</text>
</comment>
<comment type="catalytic activity">
    <reaction evidence="6">
        <text>(2S)-2-hydroxy-3-oxobutyl phosphate + 5-amino-6-(D-ribitylamino)uracil = 6,7-dimethyl-8-(1-D-ribityl)lumazine + phosphate + 2 H2O + H(+)</text>
        <dbReference type="Rhea" id="RHEA:26152"/>
        <dbReference type="ChEBI" id="CHEBI:15377"/>
        <dbReference type="ChEBI" id="CHEBI:15378"/>
        <dbReference type="ChEBI" id="CHEBI:15934"/>
        <dbReference type="ChEBI" id="CHEBI:43474"/>
        <dbReference type="ChEBI" id="CHEBI:58201"/>
        <dbReference type="ChEBI" id="CHEBI:58830"/>
        <dbReference type="EC" id="2.5.1.78"/>
    </reaction>
</comment>
<dbReference type="AlphaFoldDB" id="A0A7C8DN66"/>
<comment type="similarity">
    <text evidence="2">Belongs to the DMRL synthase family.</text>
</comment>
<dbReference type="EMBL" id="DUAV01000022">
    <property type="protein sequence ID" value="HIG63551.1"/>
    <property type="molecule type" value="Genomic_DNA"/>
</dbReference>
<evidence type="ECO:0000256" key="6">
    <source>
        <dbReference type="ARBA" id="ARBA00048785"/>
    </source>
</evidence>
<dbReference type="EC" id="2.5.1.78" evidence="3"/>
<proteinExistence type="inferred from homology"/>
<evidence type="ECO:0000313" key="8">
    <source>
        <dbReference type="Proteomes" id="UP000589516"/>
    </source>
</evidence>
<sequence length="132" mass="13853">MKRIALVCGSYHREVVARMAAAARERAGELGLEVVAEQWVPGALECPLALQRLLARDDIAGAVLLGIIESGETQHGLAMGQAVVQAVVNLQLATGKPVGMGVIGPGAEPQHIEPRLLPYARKAVDAVAEMLS</sequence>
<dbReference type="InterPro" id="IPR002180">
    <property type="entry name" value="LS/RS"/>
</dbReference>
<comment type="pathway">
    <text evidence="1">Cofactor biosynthesis; riboflavin biosynthesis; riboflavin from 2-hydroxy-3-oxobutyl phosphate and 5-amino-6-(D-ribitylamino)uracil: step 1/2.</text>
</comment>